<accession>W9CKT2</accession>
<dbReference type="Proteomes" id="UP000019487">
    <property type="component" value="Unassembled WGS sequence"/>
</dbReference>
<keyword evidence="1" id="KW-0732">Signal</keyword>
<proteinExistence type="predicted"/>
<sequence length="270" mass="29964">MHITLAHSLVILSIFTCSSAALLATPNLQNPPPPSRPLPAIAIDRRENPNTNLEEHLDARKFAPGIHEGWNVASMKPSSFFTITTKEIVPFQTLTSLPPITEHTSFPDLFLTPTTTIVIPASTIYFTKTAVTITPRDVIQLKSTSAITPLSRALPRTFQTMTITGSPVLASSTITIAPLIKRRDYNKDKAFCEALPSQVLECLESRRVLIPVRTSSIVKDGMTYSLIQTSADTFLRHVFINIMNHRENYANIDMESQGTSRDERTCTQTQ</sequence>
<evidence type="ECO:0000256" key="1">
    <source>
        <dbReference type="SAM" id="SignalP"/>
    </source>
</evidence>
<comment type="caution">
    <text evidence="2">The sequence shown here is derived from an EMBL/GenBank/DDBJ whole genome shotgun (WGS) entry which is preliminary data.</text>
</comment>
<feature type="signal peptide" evidence="1">
    <location>
        <begin position="1"/>
        <end position="20"/>
    </location>
</feature>
<evidence type="ECO:0000313" key="2">
    <source>
        <dbReference type="EMBL" id="ESZ96618.1"/>
    </source>
</evidence>
<reference evidence="2 3" key="1">
    <citation type="journal article" date="2014" name="Genome Announc.">
        <title>Draft genome sequence of Sclerotinia borealis, a psychrophilic plant pathogenic fungus.</title>
        <authorList>
            <person name="Mardanov A.V."/>
            <person name="Beletsky A.V."/>
            <person name="Kadnikov V.V."/>
            <person name="Ignatov A.N."/>
            <person name="Ravin N.V."/>
        </authorList>
    </citation>
    <scope>NUCLEOTIDE SEQUENCE [LARGE SCALE GENOMIC DNA]</scope>
    <source>
        <strain evidence="3">F-4157</strain>
    </source>
</reference>
<keyword evidence="3" id="KW-1185">Reference proteome</keyword>
<dbReference type="HOGENOM" id="CLU_1069546_0_0_1"/>
<dbReference type="EMBL" id="AYSA01000131">
    <property type="protein sequence ID" value="ESZ96618.1"/>
    <property type="molecule type" value="Genomic_DNA"/>
</dbReference>
<protein>
    <submittedName>
        <fullName evidence="2">Uncharacterized protein</fullName>
    </submittedName>
</protein>
<dbReference type="OrthoDB" id="3551508at2759"/>
<dbReference type="AlphaFoldDB" id="W9CKT2"/>
<name>W9CKT2_SCLBF</name>
<gene>
    <name evidence="2" type="ORF">SBOR_2985</name>
</gene>
<evidence type="ECO:0000313" key="3">
    <source>
        <dbReference type="Proteomes" id="UP000019487"/>
    </source>
</evidence>
<dbReference type="STRING" id="1432307.W9CKT2"/>
<organism evidence="2 3">
    <name type="scientific">Sclerotinia borealis (strain F-4128)</name>
    <dbReference type="NCBI Taxonomy" id="1432307"/>
    <lineage>
        <taxon>Eukaryota</taxon>
        <taxon>Fungi</taxon>
        <taxon>Dikarya</taxon>
        <taxon>Ascomycota</taxon>
        <taxon>Pezizomycotina</taxon>
        <taxon>Leotiomycetes</taxon>
        <taxon>Helotiales</taxon>
        <taxon>Sclerotiniaceae</taxon>
        <taxon>Sclerotinia</taxon>
    </lineage>
</organism>
<feature type="chain" id="PRO_5004920563" evidence="1">
    <location>
        <begin position="21"/>
        <end position="270"/>
    </location>
</feature>